<name>A0A2P2NQX9_RHIMU</name>
<dbReference type="EMBL" id="GGEC01064371">
    <property type="protein sequence ID" value="MBX44855.1"/>
    <property type="molecule type" value="Transcribed_RNA"/>
</dbReference>
<protein>
    <submittedName>
        <fullName evidence="1">Uncharacterized protein</fullName>
    </submittedName>
</protein>
<dbReference type="AlphaFoldDB" id="A0A2P2NQX9"/>
<accession>A0A2P2NQX9</accession>
<proteinExistence type="predicted"/>
<evidence type="ECO:0000313" key="1">
    <source>
        <dbReference type="EMBL" id="MBX44855.1"/>
    </source>
</evidence>
<organism evidence="1">
    <name type="scientific">Rhizophora mucronata</name>
    <name type="common">Asiatic mangrove</name>
    <dbReference type="NCBI Taxonomy" id="61149"/>
    <lineage>
        <taxon>Eukaryota</taxon>
        <taxon>Viridiplantae</taxon>
        <taxon>Streptophyta</taxon>
        <taxon>Embryophyta</taxon>
        <taxon>Tracheophyta</taxon>
        <taxon>Spermatophyta</taxon>
        <taxon>Magnoliopsida</taxon>
        <taxon>eudicotyledons</taxon>
        <taxon>Gunneridae</taxon>
        <taxon>Pentapetalae</taxon>
        <taxon>rosids</taxon>
        <taxon>fabids</taxon>
        <taxon>Malpighiales</taxon>
        <taxon>Rhizophoraceae</taxon>
        <taxon>Rhizophora</taxon>
    </lineage>
</organism>
<reference evidence="1" key="1">
    <citation type="submission" date="2018-02" db="EMBL/GenBank/DDBJ databases">
        <title>Rhizophora mucronata_Transcriptome.</title>
        <authorList>
            <person name="Meera S.P."/>
            <person name="Sreeshan A."/>
            <person name="Augustine A."/>
        </authorList>
    </citation>
    <scope>NUCLEOTIDE SEQUENCE</scope>
    <source>
        <tissue evidence="1">Leaf</tissue>
    </source>
</reference>
<sequence>MSKNKLKGKWIKPYSTVLMLSHSAHNTSWHELSIKFKILTPAIEIFCSIIY</sequence>